<reference evidence="1" key="1">
    <citation type="submission" date="2021-06" db="EMBL/GenBank/DDBJ databases">
        <authorList>
            <person name="Kallberg Y."/>
            <person name="Tangrot J."/>
            <person name="Rosling A."/>
        </authorList>
    </citation>
    <scope>NUCLEOTIDE SEQUENCE</scope>
    <source>
        <strain evidence="1">MA461A</strain>
    </source>
</reference>
<proteinExistence type="predicted"/>
<evidence type="ECO:0000313" key="1">
    <source>
        <dbReference type="EMBL" id="CAG8498806.1"/>
    </source>
</evidence>
<keyword evidence="2" id="KW-1185">Reference proteome</keyword>
<comment type="caution">
    <text evidence="1">The sequence shown here is derived from an EMBL/GenBank/DDBJ whole genome shotgun (WGS) entry which is preliminary data.</text>
</comment>
<accession>A0ACA9KYB9</accession>
<dbReference type="Proteomes" id="UP000789920">
    <property type="component" value="Unassembled WGS sequence"/>
</dbReference>
<evidence type="ECO:0000313" key="2">
    <source>
        <dbReference type="Proteomes" id="UP000789920"/>
    </source>
</evidence>
<gene>
    <name evidence="1" type="ORF">RPERSI_LOCUS1723</name>
</gene>
<sequence length="55" mass="6215">MDFIKNTINKNAQLLLKSLYKLDSNKNSKSEDDSNPKDGEKDDDTKESADNILVL</sequence>
<dbReference type="EMBL" id="CAJVQC010001695">
    <property type="protein sequence ID" value="CAG8498806.1"/>
    <property type="molecule type" value="Genomic_DNA"/>
</dbReference>
<protein>
    <submittedName>
        <fullName evidence="1">24287_t:CDS:1</fullName>
    </submittedName>
</protein>
<organism evidence="1 2">
    <name type="scientific">Racocetra persica</name>
    <dbReference type="NCBI Taxonomy" id="160502"/>
    <lineage>
        <taxon>Eukaryota</taxon>
        <taxon>Fungi</taxon>
        <taxon>Fungi incertae sedis</taxon>
        <taxon>Mucoromycota</taxon>
        <taxon>Glomeromycotina</taxon>
        <taxon>Glomeromycetes</taxon>
        <taxon>Diversisporales</taxon>
        <taxon>Gigasporaceae</taxon>
        <taxon>Racocetra</taxon>
    </lineage>
</organism>
<name>A0ACA9KYB9_9GLOM</name>